<evidence type="ECO:0000313" key="18">
    <source>
        <dbReference type="EMBL" id="RYR38057.1"/>
    </source>
</evidence>
<feature type="domain" description="Gnk2-homologous" evidence="17">
    <location>
        <begin position="30"/>
        <end position="133"/>
    </location>
</feature>
<keyword evidence="8" id="KW-0965">Cell junction</keyword>
<accession>A0A445BHA0</accession>
<dbReference type="FunFam" id="3.30.430.20:FF:000008">
    <property type="entry name" value="cysteine-rich repeat secretory protein 3"/>
    <property type="match status" value="1"/>
</dbReference>
<organism evidence="18 19">
    <name type="scientific">Arachis hypogaea</name>
    <name type="common">Peanut</name>
    <dbReference type="NCBI Taxonomy" id="3818"/>
    <lineage>
        <taxon>Eukaryota</taxon>
        <taxon>Viridiplantae</taxon>
        <taxon>Streptophyta</taxon>
        <taxon>Embryophyta</taxon>
        <taxon>Tracheophyta</taxon>
        <taxon>Spermatophyta</taxon>
        <taxon>Magnoliopsida</taxon>
        <taxon>eudicotyledons</taxon>
        <taxon>Gunneridae</taxon>
        <taxon>Pentapetalae</taxon>
        <taxon>rosids</taxon>
        <taxon>fabids</taxon>
        <taxon>Fabales</taxon>
        <taxon>Fabaceae</taxon>
        <taxon>Papilionoideae</taxon>
        <taxon>50 kb inversion clade</taxon>
        <taxon>dalbergioids sensu lato</taxon>
        <taxon>Dalbergieae</taxon>
        <taxon>Pterocarpus clade</taxon>
        <taxon>Arachis</taxon>
    </lineage>
</organism>
<feature type="region of interest" description="Disordered" evidence="14">
    <location>
        <begin position="246"/>
        <end position="266"/>
    </location>
</feature>
<feature type="transmembrane region" description="Helical" evidence="15">
    <location>
        <begin position="272"/>
        <end position="292"/>
    </location>
</feature>
<reference evidence="18 19" key="1">
    <citation type="submission" date="2019-01" db="EMBL/GenBank/DDBJ databases">
        <title>Sequencing of cultivated peanut Arachis hypogaea provides insights into genome evolution and oil improvement.</title>
        <authorList>
            <person name="Chen X."/>
        </authorList>
    </citation>
    <scope>NUCLEOTIDE SEQUENCE [LARGE SCALE GENOMIC DNA]</scope>
    <source>
        <strain evidence="19">cv. Fuhuasheng</strain>
        <tissue evidence="18">Leaves</tissue>
    </source>
</reference>
<dbReference type="GO" id="GO:0005886">
    <property type="term" value="C:plasma membrane"/>
    <property type="evidence" value="ECO:0007669"/>
    <property type="project" value="UniProtKB-SubCell"/>
</dbReference>
<keyword evidence="4" id="KW-0945">Host-virus interaction</keyword>
<sequence length="327" mass="35162">MGFPRKTLFLLVFMVLFTNHYYSESASDYTTLVYKGCSKDTFTDPNGVYSQALSSLFGSLVAQSTKTKFFKATSGSGQSTMTGIFQCRGDLSTSDCYNCVSRLPVLSDKLCGKTIAARIQLLGCYMLYEVAGFSEQVSGMQMLFKACGATTRSNGGFEVKRDTAFSVMENGVVSGHGFYATSYQGLYVMGQCEGDVGDSDCGECVKNAVQKAEVECGSSTSAQVYLHKCFISYGYYPNGVPRGHSSSSSSSSASSSSSYSSSSSGQNTGKTVAIILGGAAGVAFLVICLLFARSLMKKHDGRSLTVEYGWREEAIFFFGFVDLFLDI</sequence>
<dbReference type="STRING" id="3818.A0A445BHA0"/>
<evidence type="ECO:0000256" key="7">
    <source>
        <dbReference type="ARBA" id="ARBA00022737"/>
    </source>
</evidence>
<evidence type="ECO:0000256" key="2">
    <source>
        <dbReference type="ARBA" id="ARBA00022448"/>
    </source>
</evidence>
<keyword evidence="11" id="KW-1015">Disulfide bond</keyword>
<dbReference type="InterPro" id="IPR038408">
    <property type="entry name" value="GNK2_sf"/>
</dbReference>
<keyword evidence="6 16" id="KW-0732">Signal</keyword>
<dbReference type="GO" id="GO:0010497">
    <property type="term" value="P:plasmodesmata-mediated intercellular transport"/>
    <property type="evidence" value="ECO:0007669"/>
    <property type="project" value="UniProtKB-ARBA"/>
</dbReference>
<dbReference type="GO" id="GO:0009506">
    <property type="term" value="C:plasmodesma"/>
    <property type="evidence" value="ECO:0007669"/>
    <property type="project" value="UniProtKB-SubCell"/>
</dbReference>
<comment type="subcellular location">
    <subcellularLocation>
        <location evidence="12">Cell junction</location>
        <location evidence="12">Plasmodesma</location>
    </subcellularLocation>
    <subcellularLocation>
        <location evidence="1">Cell membrane</location>
        <topology evidence="1">Single-pass type I membrane protein</topology>
    </subcellularLocation>
</comment>
<keyword evidence="7" id="KW-0677">Repeat</keyword>
<protein>
    <recommendedName>
        <fullName evidence="17">Gnk2-homologous domain-containing protein</fullName>
    </recommendedName>
</protein>
<evidence type="ECO:0000256" key="6">
    <source>
        <dbReference type="ARBA" id="ARBA00022729"/>
    </source>
</evidence>
<evidence type="ECO:0000256" key="10">
    <source>
        <dbReference type="ARBA" id="ARBA00023136"/>
    </source>
</evidence>
<dbReference type="EMBL" id="SDMP01000009">
    <property type="protein sequence ID" value="RYR38057.1"/>
    <property type="molecule type" value="Genomic_DNA"/>
</dbReference>
<evidence type="ECO:0000256" key="15">
    <source>
        <dbReference type="SAM" id="Phobius"/>
    </source>
</evidence>
<name>A0A445BHA0_ARAHY</name>
<evidence type="ECO:0000259" key="17">
    <source>
        <dbReference type="PROSITE" id="PS51473"/>
    </source>
</evidence>
<evidence type="ECO:0000256" key="16">
    <source>
        <dbReference type="SAM" id="SignalP"/>
    </source>
</evidence>
<keyword evidence="2" id="KW-0813">Transport</keyword>
<keyword evidence="5 15" id="KW-0812">Transmembrane</keyword>
<dbReference type="Proteomes" id="UP000289738">
    <property type="component" value="Chromosome A09"/>
</dbReference>
<evidence type="ECO:0000256" key="9">
    <source>
        <dbReference type="ARBA" id="ARBA00022989"/>
    </source>
</evidence>
<evidence type="ECO:0000256" key="14">
    <source>
        <dbReference type="SAM" id="MobiDB-lite"/>
    </source>
</evidence>
<dbReference type="GO" id="GO:0046739">
    <property type="term" value="P:transport of virus in multicellular host"/>
    <property type="evidence" value="ECO:0007669"/>
    <property type="project" value="TreeGrafter"/>
</dbReference>
<dbReference type="InterPro" id="IPR002902">
    <property type="entry name" value="GNK2"/>
</dbReference>
<evidence type="ECO:0000256" key="12">
    <source>
        <dbReference type="ARBA" id="ARBA00024184"/>
    </source>
</evidence>
<dbReference type="PANTHER" id="PTHR32080">
    <property type="entry name" value="ANTIFUNGAL PROTEIN GINKBILOBIN-2-LIKE"/>
    <property type="match status" value="1"/>
</dbReference>
<evidence type="ECO:0000256" key="1">
    <source>
        <dbReference type="ARBA" id="ARBA00004251"/>
    </source>
</evidence>
<dbReference type="CDD" id="cd23509">
    <property type="entry name" value="Gnk2-like"/>
    <property type="match status" value="2"/>
</dbReference>
<dbReference type="FunFam" id="3.30.430.20:FF:000001">
    <property type="entry name" value="cysteine-rich repeat secretory protein 3"/>
    <property type="match status" value="1"/>
</dbReference>
<evidence type="ECO:0000256" key="3">
    <source>
        <dbReference type="ARBA" id="ARBA00022475"/>
    </source>
</evidence>
<feature type="domain" description="Gnk2-homologous" evidence="17">
    <location>
        <begin position="139"/>
        <end position="238"/>
    </location>
</feature>
<evidence type="ECO:0000256" key="8">
    <source>
        <dbReference type="ARBA" id="ARBA00022949"/>
    </source>
</evidence>
<gene>
    <name evidence="18" type="ORF">Ahy_A09g043008</name>
</gene>
<comment type="caution">
    <text evidence="18">The sequence shown here is derived from an EMBL/GenBank/DDBJ whole genome shotgun (WGS) entry which is preliminary data.</text>
</comment>
<dbReference type="Gene3D" id="3.30.430.20">
    <property type="entry name" value="Gnk2 domain, C-X8-C-X2-C motif"/>
    <property type="match status" value="2"/>
</dbReference>
<dbReference type="PROSITE" id="PS51473">
    <property type="entry name" value="GNK2"/>
    <property type="match status" value="2"/>
</dbReference>
<keyword evidence="19" id="KW-1185">Reference proteome</keyword>
<comment type="similarity">
    <text evidence="13">Belongs to the cysteine-rich repeat secretory protein family. Plasmodesmata-located proteins (PDLD) subfamily.</text>
</comment>
<proteinExistence type="inferred from homology"/>
<dbReference type="AlphaFoldDB" id="A0A445BHA0"/>
<keyword evidence="9 15" id="KW-1133">Transmembrane helix</keyword>
<keyword evidence="10 15" id="KW-0472">Membrane</keyword>
<evidence type="ECO:0000256" key="11">
    <source>
        <dbReference type="ARBA" id="ARBA00023157"/>
    </source>
</evidence>
<dbReference type="InterPro" id="IPR051378">
    <property type="entry name" value="Cell2Cell_Antifungal"/>
</dbReference>
<dbReference type="PANTHER" id="PTHR32080:SF24">
    <property type="entry name" value="PLASMODESMATA-LOCATED PROTEIN 2"/>
    <property type="match status" value="1"/>
</dbReference>
<evidence type="ECO:0000256" key="13">
    <source>
        <dbReference type="ARBA" id="ARBA00038393"/>
    </source>
</evidence>
<keyword evidence="3" id="KW-1003">Cell membrane</keyword>
<evidence type="ECO:0000256" key="5">
    <source>
        <dbReference type="ARBA" id="ARBA00022692"/>
    </source>
</evidence>
<evidence type="ECO:0000256" key="4">
    <source>
        <dbReference type="ARBA" id="ARBA00022581"/>
    </source>
</evidence>
<feature type="signal peptide" evidence="16">
    <location>
        <begin position="1"/>
        <end position="25"/>
    </location>
</feature>
<dbReference type="Pfam" id="PF01657">
    <property type="entry name" value="Stress-antifung"/>
    <property type="match status" value="2"/>
</dbReference>
<evidence type="ECO:0000313" key="19">
    <source>
        <dbReference type="Proteomes" id="UP000289738"/>
    </source>
</evidence>
<feature type="compositionally biased region" description="Low complexity" evidence="14">
    <location>
        <begin position="246"/>
        <end position="264"/>
    </location>
</feature>
<feature type="chain" id="PRO_5019058886" description="Gnk2-homologous domain-containing protein" evidence="16">
    <location>
        <begin position="26"/>
        <end position="327"/>
    </location>
</feature>